<evidence type="ECO:0000256" key="6">
    <source>
        <dbReference type="ARBA" id="ARBA00022842"/>
    </source>
</evidence>
<dbReference type="Gene3D" id="3.90.1560.10">
    <property type="entry name" value="ComB-like"/>
    <property type="match status" value="1"/>
</dbReference>
<dbReference type="InterPro" id="IPR036702">
    <property type="entry name" value="ComB-like_sf"/>
</dbReference>
<evidence type="ECO:0000313" key="9">
    <source>
        <dbReference type="Proteomes" id="UP000199387"/>
    </source>
</evidence>
<dbReference type="GO" id="GO:0000287">
    <property type="term" value="F:magnesium ion binding"/>
    <property type="evidence" value="ECO:0007669"/>
    <property type="project" value="InterPro"/>
</dbReference>
<dbReference type="GO" id="GO:0050532">
    <property type="term" value="F:2-phosphosulfolactate phosphatase activity"/>
    <property type="evidence" value="ECO:0007669"/>
    <property type="project" value="UniProtKB-EC"/>
</dbReference>
<sequence>MNLLRVWMRKEEIDPAKLAGGVAVVIDVLLATTTMLTALDAGARRVIPAGSPEAVRQLRRQLGRGKYLIGGEDQGLPVDGFDCGPFPDEFGADSVQGRDVVFLSTNGTRAVHAARSAEVLTVACLRNVPAVARFLDTVDAPVTLICSGSAGRVSWEDSLCAAAILARLNRTERPLNDAAVLLKDWGSRLTDQWLEHLMKGRVGRWFMEHGRKETLRFAARYGASETVPLLQDGSLTAPQTPIF</sequence>
<dbReference type="AlphaFoldDB" id="A0A1G6MQP3"/>
<accession>A0A1G6MQP3</accession>
<dbReference type="GO" id="GO:0050545">
    <property type="term" value="F:sulfopyruvate decarboxylase activity"/>
    <property type="evidence" value="ECO:0007669"/>
    <property type="project" value="TreeGrafter"/>
</dbReference>
<comment type="similarity">
    <text evidence="2">Belongs to the ComB family.</text>
</comment>
<dbReference type="PANTHER" id="PTHR37311">
    <property type="entry name" value="2-PHOSPHOSULFOLACTATE PHOSPHATASE-RELATED"/>
    <property type="match status" value="1"/>
</dbReference>
<keyword evidence="6" id="KW-0460">Magnesium</keyword>
<evidence type="ECO:0000256" key="3">
    <source>
        <dbReference type="ARBA" id="ARBA00012953"/>
    </source>
</evidence>
<dbReference type="EC" id="3.1.3.71" evidence="3"/>
<dbReference type="STRING" id="1236220.SAMN04488112_110101"/>
<reference evidence="8 9" key="1">
    <citation type="submission" date="2016-10" db="EMBL/GenBank/DDBJ databases">
        <authorList>
            <person name="de Groot N.N."/>
        </authorList>
    </citation>
    <scope>NUCLEOTIDE SEQUENCE [LARGE SCALE GENOMIC DNA]</scope>
    <source>
        <strain evidence="8 9">DSM 45514</strain>
    </source>
</reference>
<dbReference type="Pfam" id="PF04029">
    <property type="entry name" value="2-ph_phosp"/>
    <property type="match status" value="1"/>
</dbReference>
<evidence type="ECO:0000313" key="8">
    <source>
        <dbReference type="EMBL" id="SDC57547.1"/>
    </source>
</evidence>
<evidence type="ECO:0000256" key="2">
    <source>
        <dbReference type="ARBA" id="ARBA00009997"/>
    </source>
</evidence>
<keyword evidence="9" id="KW-1185">Reference proteome</keyword>
<evidence type="ECO:0000256" key="7">
    <source>
        <dbReference type="ARBA" id="ARBA00033711"/>
    </source>
</evidence>
<organism evidence="8 9">
    <name type="scientific">Melghirimyces thermohalophilus</name>
    <dbReference type="NCBI Taxonomy" id="1236220"/>
    <lineage>
        <taxon>Bacteria</taxon>
        <taxon>Bacillati</taxon>
        <taxon>Bacillota</taxon>
        <taxon>Bacilli</taxon>
        <taxon>Bacillales</taxon>
        <taxon>Thermoactinomycetaceae</taxon>
        <taxon>Melghirimyces</taxon>
    </lineage>
</organism>
<dbReference type="Proteomes" id="UP000199387">
    <property type="component" value="Unassembled WGS sequence"/>
</dbReference>
<name>A0A1G6MQP3_9BACL</name>
<protein>
    <recommendedName>
        <fullName evidence="4">Probable 2-phosphosulfolactate phosphatase</fullName>
        <ecNumber evidence="3">3.1.3.71</ecNumber>
    </recommendedName>
</protein>
<evidence type="ECO:0000256" key="5">
    <source>
        <dbReference type="ARBA" id="ARBA00022801"/>
    </source>
</evidence>
<dbReference type="SUPFAM" id="SSF142823">
    <property type="entry name" value="ComB-like"/>
    <property type="match status" value="1"/>
</dbReference>
<dbReference type="InterPro" id="IPR005238">
    <property type="entry name" value="ComB-like"/>
</dbReference>
<gene>
    <name evidence="8" type="ORF">SAMN04488112_110101</name>
</gene>
<dbReference type="PANTHER" id="PTHR37311:SF1">
    <property type="entry name" value="2-PHOSPHOSULFOLACTATE PHOSPHATASE-RELATED"/>
    <property type="match status" value="1"/>
</dbReference>
<comment type="catalytic activity">
    <reaction evidence="7">
        <text>(2R)-O-phospho-3-sulfolactate + H2O = (2R)-3-sulfolactate + phosphate</text>
        <dbReference type="Rhea" id="RHEA:23416"/>
        <dbReference type="ChEBI" id="CHEBI:15377"/>
        <dbReference type="ChEBI" id="CHEBI:15597"/>
        <dbReference type="ChEBI" id="CHEBI:43474"/>
        <dbReference type="ChEBI" id="CHEBI:58738"/>
        <dbReference type="EC" id="3.1.3.71"/>
    </reaction>
</comment>
<evidence type="ECO:0000256" key="4">
    <source>
        <dbReference type="ARBA" id="ARBA00021948"/>
    </source>
</evidence>
<comment type="cofactor">
    <cofactor evidence="1">
        <name>Mg(2+)</name>
        <dbReference type="ChEBI" id="CHEBI:18420"/>
    </cofactor>
</comment>
<evidence type="ECO:0000256" key="1">
    <source>
        <dbReference type="ARBA" id="ARBA00001946"/>
    </source>
</evidence>
<dbReference type="RefSeq" id="WP_091569979.1">
    <property type="nucleotide sequence ID" value="NZ_FMZA01000010.1"/>
</dbReference>
<proteinExistence type="inferred from homology"/>
<dbReference type="OrthoDB" id="4913at2"/>
<dbReference type="EMBL" id="FMZA01000010">
    <property type="protein sequence ID" value="SDC57547.1"/>
    <property type="molecule type" value="Genomic_DNA"/>
</dbReference>
<keyword evidence="5" id="KW-0378">Hydrolase</keyword>